<dbReference type="SUPFAM" id="SSF53756">
    <property type="entry name" value="UDP-Glycosyltransferase/glycogen phosphorylase"/>
    <property type="match status" value="1"/>
</dbReference>
<comment type="caution">
    <text evidence="1">The sequence shown here is derived from an EMBL/GenBank/DDBJ whole genome shotgun (WGS) entry which is preliminary data.</text>
</comment>
<dbReference type="Pfam" id="PF13692">
    <property type="entry name" value="Glyco_trans_1_4"/>
    <property type="match status" value="1"/>
</dbReference>
<gene>
    <name evidence="1" type="ORF">SAMN05421828_10219</name>
</gene>
<dbReference type="Proteomes" id="UP000186308">
    <property type="component" value="Unassembled WGS sequence"/>
</dbReference>
<dbReference type="OrthoDB" id="9807209at2"/>
<name>A0A8G2CHV7_ACIRU</name>
<dbReference type="AlphaFoldDB" id="A0A8G2CHV7"/>
<dbReference type="GO" id="GO:0016757">
    <property type="term" value="F:glycosyltransferase activity"/>
    <property type="evidence" value="ECO:0007669"/>
    <property type="project" value="TreeGrafter"/>
</dbReference>
<reference evidence="1 2" key="1">
    <citation type="submission" date="2017-01" db="EMBL/GenBank/DDBJ databases">
        <authorList>
            <person name="Varghese N."/>
            <person name="Submissions S."/>
        </authorList>
    </citation>
    <scope>NUCLEOTIDE SEQUENCE [LARGE SCALE GENOMIC DNA]</scope>
    <source>
        <strain evidence="1 2">ATCC 35905</strain>
    </source>
</reference>
<keyword evidence="1" id="KW-0808">Transferase</keyword>
<proteinExistence type="predicted"/>
<dbReference type="PANTHER" id="PTHR12526">
    <property type="entry name" value="GLYCOSYLTRANSFERASE"/>
    <property type="match status" value="1"/>
</dbReference>
<evidence type="ECO:0000313" key="1">
    <source>
        <dbReference type="EMBL" id="SIQ14988.1"/>
    </source>
</evidence>
<sequence length="510" mass="54028">MLRGRLDVATRTHISGWAQDERLPHQPIALLVIDNDVLLDRVVANRLRPDLAAGGIGDGRHGFDLRFEGGLPGLGQHLIRVVRERDGAELAASPAVIAPANAFDAHETSLLQSVLDGLATTTAIDAAIIALSAQIDRLAARRLAPAGTKPRALVIDTTMPAPGRDAGSNAILSHVEALIRLGYAVSFAAADGSAPPRHPRIDWRSRPVHRSVEEVLTREAGRFDLVYLHRLDAAAGYMPLVRLHQPRARVIYSVADLHHLRLARRGYSEREPALIAHARKVRDTELAVAGAADAVLTHSHAEAAILRRTLPAERVVVAPWLVTPAKTRAVVPQATIGFIGHFGHAPNLAAAHRLAFEIMPRLRAAIPAITCLIAGSAMPPAMRQWAAPGVQLLGAVDDLPAFFARLTLTVAPMRFGAGIKGKLLDSLAAGVPCVATPIAIEGLDWPAKLAHCVADDDAGLADAILALCSDAALHRQSVLAGRALIKRDWSMAQVDAALAQALGSDAAAAG</sequence>
<dbReference type="PANTHER" id="PTHR12526:SF600">
    <property type="entry name" value="GLYCOSYL TRANSFERASE GROUP 1"/>
    <property type="match status" value="1"/>
</dbReference>
<accession>A0A8G2CHV7</accession>
<organism evidence="1 2">
    <name type="scientific">Acidiphilium rubrum</name>
    <dbReference type="NCBI Taxonomy" id="526"/>
    <lineage>
        <taxon>Bacteria</taxon>
        <taxon>Pseudomonadati</taxon>
        <taxon>Pseudomonadota</taxon>
        <taxon>Alphaproteobacteria</taxon>
        <taxon>Acetobacterales</taxon>
        <taxon>Acidocellaceae</taxon>
        <taxon>Acidiphilium</taxon>
    </lineage>
</organism>
<dbReference type="EMBL" id="FTNE01000002">
    <property type="protein sequence ID" value="SIQ14988.1"/>
    <property type="molecule type" value="Genomic_DNA"/>
</dbReference>
<evidence type="ECO:0000313" key="2">
    <source>
        <dbReference type="Proteomes" id="UP000186308"/>
    </source>
</evidence>
<protein>
    <submittedName>
        <fullName evidence="1">Glycosyltransferase involved in cell wall bisynthesis</fullName>
    </submittedName>
</protein>
<dbReference type="RefSeq" id="WP_035229746.1">
    <property type="nucleotide sequence ID" value="NZ_FTNE01000002.1"/>
</dbReference>
<keyword evidence="2" id="KW-1185">Reference proteome</keyword>
<dbReference type="Gene3D" id="3.40.50.2000">
    <property type="entry name" value="Glycogen Phosphorylase B"/>
    <property type="match status" value="2"/>
</dbReference>